<evidence type="ECO:0000256" key="1">
    <source>
        <dbReference type="ARBA" id="ARBA00004429"/>
    </source>
</evidence>
<reference evidence="11 12" key="1">
    <citation type="journal article" date="2011" name="Syst. Appl. Microbiol.">
        <title>Defluviimonas denitrificans gen. nov., sp. nov., and Pararhodobacter aggregans gen. nov., sp. nov., non-phototrophic Rhodobacteraceae from the biofilter of a marine aquaculture.</title>
        <authorList>
            <person name="Foesel B.U."/>
            <person name="Drake H.L."/>
            <person name="Schramm A."/>
        </authorList>
    </citation>
    <scope>NUCLEOTIDE SEQUENCE [LARGE SCALE GENOMIC DNA]</scope>
    <source>
        <strain evidence="11 12">D1-19</strain>
    </source>
</reference>
<keyword evidence="12" id="KW-1185">Reference proteome</keyword>
<dbReference type="PANTHER" id="PTHR35011">
    <property type="entry name" value="2,3-DIKETO-L-GULONATE TRAP TRANSPORTER SMALL PERMEASE PROTEIN YIAM"/>
    <property type="match status" value="1"/>
</dbReference>
<dbReference type="InterPro" id="IPR007387">
    <property type="entry name" value="TRAP_DctQ"/>
</dbReference>
<accession>A0A2T7UVF1</accession>
<dbReference type="RefSeq" id="WP_107750546.1">
    <property type="nucleotide sequence ID" value="NZ_QBKF01000002.1"/>
</dbReference>
<dbReference type="GO" id="GO:0015740">
    <property type="term" value="P:C4-dicarboxylate transport"/>
    <property type="evidence" value="ECO:0007669"/>
    <property type="project" value="TreeGrafter"/>
</dbReference>
<dbReference type="GO" id="GO:0005886">
    <property type="term" value="C:plasma membrane"/>
    <property type="evidence" value="ECO:0007669"/>
    <property type="project" value="UniProtKB-SubCell"/>
</dbReference>
<evidence type="ECO:0000256" key="2">
    <source>
        <dbReference type="ARBA" id="ARBA00022448"/>
    </source>
</evidence>
<evidence type="ECO:0000256" key="9">
    <source>
        <dbReference type="RuleBase" id="RU369079"/>
    </source>
</evidence>
<evidence type="ECO:0000259" key="10">
    <source>
        <dbReference type="Pfam" id="PF04290"/>
    </source>
</evidence>
<comment type="subunit">
    <text evidence="9">The complex comprises the extracytoplasmic solute receptor protein and the two transmembrane proteins.</text>
</comment>
<evidence type="ECO:0000256" key="8">
    <source>
        <dbReference type="ARBA" id="ARBA00038436"/>
    </source>
</evidence>
<evidence type="ECO:0000256" key="3">
    <source>
        <dbReference type="ARBA" id="ARBA00022475"/>
    </source>
</evidence>
<keyword evidence="3" id="KW-1003">Cell membrane</keyword>
<organism evidence="11 12">
    <name type="scientific">Pararhodobacter aggregans</name>
    <dbReference type="NCBI Taxonomy" id="404875"/>
    <lineage>
        <taxon>Bacteria</taxon>
        <taxon>Pseudomonadati</taxon>
        <taxon>Pseudomonadota</taxon>
        <taxon>Alphaproteobacteria</taxon>
        <taxon>Rhodobacterales</taxon>
        <taxon>Paracoccaceae</taxon>
        <taxon>Pararhodobacter</taxon>
    </lineage>
</organism>
<evidence type="ECO:0000256" key="7">
    <source>
        <dbReference type="ARBA" id="ARBA00023136"/>
    </source>
</evidence>
<dbReference type="Pfam" id="PF04290">
    <property type="entry name" value="DctQ"/>
    <property type="match status" value="1"/>
</dbReference>
<evidence type="ECO:0000256" key="5">
    <source>
        <dbReference type="ARBA" id="ARBA00022692"/>
    </source>
</evidence>
<protein>
    <recommendedName>
        <fullName evidence="9">TRAP transporter small permease protein</fullName>
    </recommendedName>
</protein>
<keyword evidence="6 9" id="KW-1133">Transmembrane helix</keyword>
<gene>
    <name evidence="11" type="ORF">DDE23_05800</name>
</gene>
<comment type="subcellular location">
    <subcellularLocation>
        <location evidence="1 9">Cell inner membrane</location>
        <topology evidence="1 9">Multi-pass membrane protein</topology>
    </subcellularLocation>
</comment>
<feature type="transmembrane region" description="Helical" evidence="9">
    <location>
        <begin position="122"/>
        <end position="141"/>
    </location>
</feature>
<comment type="function">
    <text evidence="9">Part of the tripartite ATP-independent periplasmic (TRAP) transport system.</text>
</comment>
<evidence type="ECO:0000256" key="4">
    <source>
        <dbReference type="ARBA" id="ARBA00022519"/>
    </source>
</evidence>
<dbReference type="EMBL" id="QDDR01000002">
    <property type="protein sequence ID" value="PVE48566.1"/>
    <property type="molecule type" value="Genomic_DNA"/>
</dbReference>
<feature type="domain" description="Tripartite ATP-independent periplasmic transporters DctQ component" evidence="10">
    <location>
        <begin position="17"/>
        <end position="143"/>
    </location>
</feature>
<evidence type="ECO:0000313" key="12">
    <source>
        <dbReference type="Proteomes" id="UP000244810"/>
    </source>
</evidence>
<comment type="caution">
    <text evidence="9">Lacks conserved residue(s) required for the propagation of feature annotation.</text>
</comment>
<sequence>MIRKVTVVLGALCLVAMILVTCAEVVMRYFFAHPIFGSAEMTQLLFGVLAFCGFFAVGRDRGHVNVSLFEPFLLKRFNRGYRAIFDVMSLIGSGAIVGILGWRLWDLTEYPETTVVLRVPMIWIVAIMALLALLGVVGVLASMRDERRAPPPHSPQSFE</sequence>
<dbReference type="InterPro" id="IPR055348">
    <property type="entry name" value="DctQ"/>
</dbReference>
<keyword evidence="4 9" id="KW-0997">Cell inner membrane</keyword>
<feature type="transmembrane region" description="Helical" evidence="9">
    <location>
        <begin position="41"/>
        <end position="59"/>
    </location>
</feature>
<evidence type="ECO:0000313" key="11">
    <source>
        <dbReference type="EMBL" id="PVE48566.1"/>
    </source>
</evidence>
<dbReference type="OrthoDB" id="2877624at2"/>
<keyword evidence="5 9" id="KW-0812">Transmembrane</keyword>
<keyword evidence="2 9" id="KW-0813">Transport</keyword>
<dbReference type="GO" id="GO:0022857">
    <property type="term" value="F:transmembrane transporter activity"/>
    <property type="evidence" value="ECO:0007669"/>
    <property type="project" value="UniProtKB-UniRule"/>
</dbReference>
<proteinExistence type="inferred from homology"/>
<name>A0A2T7UVF1_9RHOB</name>
<dbReference type="AlphaFoldDB" id="A0A2T7UVF1"/>
<evidence type="ECO:0000256" key="6">
    <source>
        <dbReference type="ARBA" id="ARBA00022989"/>
    </source>
</evidence>
<feature type="transmembrane region" description="Helical" evidence="9">
    <location>
        <begin position="80"/>
        <end position="102"/>
    </location>
</feature>
<dbReference type="Proteomes" id="UP000244810">
    <property type="component" value="Unassembled WGS sequence"/>
</dbReference>
<comment type="similarity">
    <text evidence="8 9">Belongs to the TRAP transporter small permease family.</text>
</comment>
<comment type="caution">
    <text evidence="11">The sequence shown here is derived from an EMBL/GenBank/DDBJ whole genome shotgun (WGS) entry which is preliminary data.</text>
</comment>
<dbReference type="PANTHER" id="PTHR35011:SF2">
    <property type="entry name" value="2,3-DIKETO-L-GULONATE TRAP TRANSPORTER SMALL PERMEASE PROTEIN YIAM"/>
    <property type="match status" value="1"/>
</dbReference>
<keyword evidence="7 9" id="KW-0472">Membrane</keyword>